<dbReference type="EMBL" id="KV454310">
    <property type="protein sequence ID" value="ODQ68829.1"/>
    <property type="molecule type" value="Genomic_DNA"/>
</dbReference>
<proteinExistence type="predicted"/>
<protein>
    <submittedName>
        <fullName evidence="2">Uncharacterized protein</fullName>
    </submittedName>
</protein>
<feature type="region of interest" description="Disordered" evidence="1">
    <location>
        <begin position="74"/>
        <end position="99"/>
    </location>
</feature>
<evidence type="ECO:0000313" key="3">
    <source>
        <dbReference type="Proteomes" id="UP000094385"/>
    </source>
</evidence>
<dbReference type="AlphaFoldDB" id="A0A1E3PTS3"/>
<gene>
    <name evidence="2" type="ORF">LIPSTDRAFT_76700</name>
</gene>
<name>A0A1E3PTS3_LIPST</name>
<reference evidence="2 3" key="1">
    <citation type="journal article" date="2016" name="Proc. Natl. Acad. Sci. U.S.A.">
        <title>Comparative genomics of biotechnologically important yeasts.</title>
        <authorList>
            <person name="Riley R."/>
            <person name="Haridas S."/>
            <person name="Wolfe K.H."/>
            <person name="Lopes M.R."/>
            <person name="Hittinger C.T."/>
            <person name="Goeker M."/>
            <person name="Salamov A.A."/>
            <person name="Wisecaver J.H."/>
            <person name="Long T.M."/>
            <person name="Calvey C.H."/>
            <person name="Aerts A.L."/>
            <person name="Barry K.W."/>
            <person name="Choi C."/>
            <person name="Clum A."/>
            <person name="Coughlan A.Y."/>
            <person name="Deshpande S."/>
            <person name="Douglass A.P."/>
            <person name="Hanson S.J."/>
            <person name="Klenk H.-P."/>
            <person name="LaButti K.M."/>
            <person name="Lapidus A."/>
            <person name="Lindquist E.A."/>
            <person name="Lipzen A.M."/>
            <person name="Meier-Kolthoff J.P."/>
            <person name="Ohm R.A."/>
            <person name="Otillar R.P."/>
            <person name="Pangilinan J.L."/>
            <person name="Peng Y."/>
            <person name="Rokas A."/>
            <person name="Rosa C.A."/>
            <person name="Scheuner C."/>
            <person name="Sibirny A.A."/>
            <person name="Slot J.C."/>
            <person name="Stielow J.B."/>
            <person name="Sun H."/>
            <person name="Kurtzman C.P."/>
            <person name="Blackwell M."/>
            <person name="Grigoriev I.V."/>
            <person name="Jeffries T.W."/>
        </authorList>
    </citation>
    <scope>NUCLEOTIDE SEQUENCE [LARGE SCALE GENOMIC DNA]</scope>
    <source>
        <strain evidence="2 3">NRRL Y-11557</strain>
    </source>
</reference>
<evidence type="ECO:0000256" key="1">
    <source>
        <dbReference type="SAM" id="MobiDB-lite"/>
    </source>
</evidence>
<feature type="compositionally biased region" description="Basic and acidic residues" evidence="1">
    <location>
        <begin position="74"/>
        <end position="93"/>
    </location>
</feature>
<sequence>MVGDRKLLVAAFCGMVSSVLARRRLNVLCLKLIVNTISSRESVGVDGPDSPSLPVVETDERLNREKNDVVELFRDRERTDAAEESTESDRDGENGTAIE</sequence>
<keyword evidence="3" id="KW-1185">Reference proteome</keyword>
<evidence type="ECO:0000313" key="2">
    <source>
        <dbReference type="EMBL" id="ODQ68829.1"/>
    </source>
</evidence>
<accession>A0A1E3PTS3</accession>
<dbReference type="Proteomes" id="UP000094385">
    <property type="component" value="Unassembled WGS sequence"/>
</dbReference>
<organism evidence="2 3">
    <name type="scientific">Lipomyces starkeyi NRRL Y-11557</name>
    <dbReference type="NCBI Taxonomy" id="675824"/>
    <lineage>
        <taxon>Eukaryota</taxon>
        <taxon>Fungi</taxon>
        <taxon>Dikarya</taxon>
        <taxon>Ascomycota</taxon>
        <taxon>Saccharomycotina</taxon>
        <taxon>Lipomycetes</taxon>
        <taxon>Lipomycetales</taxon>
        <taxon>Lipomycetaceae</taxon>
        <taxon>Lipomyces</taxon>
    </lineage>
</organism>